<comment type="caution">
    <text evidence="1">The sequence shown here is derived from an EMBL/GenBank/DDBJ whole genome shotgun (WGS) entry which is preliminary data.</text>
</comment>
<reference evidence="3 4" key="1">
    <citation type="submission" date="2017-02" db="EMBL/GenBank/DDBJ databases">
        <title>Complete genome sequences of Mycobacterium kansasii strains isolated from rhesus macaques.</title>
        <authorList>
            <person name="Panda A."/>
            <person name="Nagaraj S."/>
            <person name="Zhao X."/>
            <person name="Tettelin H."/>
            <person name="Detolla L.J."/>
        </authorList>
    </citation>
    <scope>NUCLEOTIDE SEQUENCE [LARGE SCALE GENOMIC DNA]</scope>
    <source>
        <strain evidence="1 3">11-3469</strain>
        <strain evidence="2 4">11-3813</strain>
    </source>
</reference>
<dbReference type="EMBL" id="MVBM01000003">
    <property type="protein sequence ID" value="OOK75813.1"/>
    <property type="molecule type" value="Genomic_DNA"/>
</dbReference>
<dbReference type="AlphaFoldDB" id="A0A1V3WWA6"/>
<dbReference type="GeneID" id="42539927"/>
<sequence>MRDTLLAITDELINDMLSSSHPVDFMEKFSSNSGDGPDFPAIAFIPAI</sequence>
<name>A0A1V3WWA6_MYCKA</name>
<evidence type="ECO:0000313" key="1">
    <source>
        <dbReference type="EMBL" id="OOK71205.1"/>
    </source>
</evidence>
<dbReference type="Proteomes" id="UP000188532">
    <property type="component" value="Unassembled WGS sequence"/>
</dbReference>
<evidence type="ECO:0000313" key="2">
    <source>
        <dbReference type="EMBL" id="OOK75813.1"/>
    </source>
</evidence>
<evidence type="ECO:0000313" key="3">
    <source>
        <dbReference type="Proteomes" id="UP000188532"/>
    </source>
</evidence>
<dbReference type="Proteomes" id="UP000189229">
    <property type="component" value="Unassembled WGS sequence"/>
</dbReference>
<dbReference type="RefSeq" id="WP_023369214.1">
    <property type="nucleotide sequence ID" value="NZ_BLYZ01000003.1"/>
</dbReference>
<dbReference type="EMBL" id="MVBN01000006">
    <property type="protein sequence ID" value="OOK71205.1"/>
    <property type="molecule type" value="Genomic_DNA"/>
</dbReference>
<gene>
    <name evidence="1" type="ORF">BZL29_5679</name>
    <name evidence="2" type="ORF">BZL30_4159</name>
</gene>
<organism evidence="1 3">
    <name type="scientific">Mycobacterium kansasii</name>
    <dbReference type="NCBI Taxonomy" id="1768"/>
    <lineage>
        <taxon>Bacteria</taxon>
        <taxon>Bacillati</taxon>
        <taxon>Actinomycetota</taxon>
        <taxon>Actinomycetes</taxon>
        <taxon>Mycobacteriales</taxon>
        <taxon>Mycobacteriaceae</taxon>
        <taxon>Mycobacterium</taxon>
    </lineage>
</organism>
<accession>A0A1V3WWA6</accession>
<proteinExistence type="predicted"/>
<evidence type="ECO:0000313" key="4">
    <source>
        <dbReference type="Proteomes" id="UP000189229"/>
    </source>
</evidence>
<protein>
    <submittedName>
        <fullName evidence="1">Uncharacterized protein</fullName>
    </submittedName>
</protein>